<keyword evidence="4 8" id="KW-0028">Amino-acid biosynthesis</keyword>
<sequence length="281" mass="30728">MPAPGPPADGHVHTEWSWDARRVGDMRATCEAAVARGLPAVAFTEHVDFTPFRAGSLPGHYPEMAAFVTDGVLQAPPLDVDGYLESVDRCRAAFGQLRILTGVEVGQPHRHPREVADLLAGGRFDRVLGSLHCLPDGDSFAEPWELFRHRPPAEVFRDYLAEIPRLVSGSAAFGALAHLDYPVRSWPAGSAPFDPRDFEDDLRHALEALAGAGRALEINTRLPLHPLILRWWAQEGGRLVTFGSDAHRPADVGHGLAEAGERARSAGFRPDRNPAAPWFLR</sequence>
<dbReference type="EC" id="3.1.3.15" evidence="3 8"/>
<dbReference type="InterPro" id="IPR010140">
    <property type="entry name" value="Histidinol_P_phosphatase_HisJ"/>
</dbReference>
<evidence type="ECO:0000313" key="11">
    <source>
        <dbReference type="Proteomes" id="UP001235712"/>
    </source>
</evidence>
<evidence type="ECO:0000256" key="3">
    <source>
        <dbReference type="ARBA" id="ARBA00013085"/>
    </source>
</evidence>
<reference evidence="10 11" key="1">
    <citation type="submission" date="2023-07" db="EMBL/GenBank/DDBJ databases">
        <title>Sequencing the genomes of 1000 actinobacteria strains.</title>
        <authorList>
            <person name="Klenk H.-P."/>
        </authorList>
    </citation>
    <scope>NUCLEOTIDE SEQUENCE [LARGE SCALE GENOMIC DNA]</scope>
    <source>
        <strain evidence="10 11">DSM 44388</strain>
    </source>
</reference>
<evidence type="ECO:0000256" key="4">
    <source>
        <dbReference type="ARBA" id="ARBA00022605"/>
    </source>
</evidence>
<evidence type="ECO:0000256" key="8">
    <source>
        <dbReference type="RuleBase" id="RU366003"/>
    </source>
</evidence>
<evidence type="ECO:0000256" key="6">
    <source>
        <dbReference type="ARBA" id="ARBA00023102"/>
    </source>
</evidence>
<keyword evidence="6 8" id="KW-0368">Histidine biosynthesis</keyword>
<evidence type="ECO:0000313" key="10">
    <source>
        <dbReference type="EMBL" id="MDP9830056.1"/>
    </source>
</evidence>
<dbReference type="GO" id="GO:0004401">
    <property type="term" value="F:histidinol-phosphatase activity"/>
    <property type="evidence" value="ECO:0007669"/>
    <property type="project" value="UniProtKB-EC"/>
</dbReference>
<dbReference type="Proteomes" id="UP001235712">
    <property type="component" value="Unassembled WGS sequence"/>
</dbReference>
<keyword evidence="11" id="KW-1185">Reference proteome</keyword>
<organism evidence="10 11">
    <name type="scientific">Kineosporia succinea</name>
    <dbReference type="NCBI Taxonomy" id="84632"/>
    <lineage>
        <taxon>Bacteria</taxon>
        <taxon>Bacillati</taxon>
        <taxon>Actinomycetota</taxon>
        <taxon>Actinomycetes</taxon>
        <taxon>Kineosporiales</taxon>
        <taxon>Kineosporiaceae</taxon>
        <taxon>Kineosporia</taxon>
    </lineage>
</organism>
<evidence type="ECO:0000259" key="9">
    <source>
        <dbReference type="Pfam" id="PF02811"/>
    </source>
</evidence>
<dbReference type="RefSeq" id="WP_307248874.1">
    <property type="nucleotide sequence ID" value="NZ_JAUSQZ010000001.1"/>
</dbReference>
<dbReference type="PANTHER" id="PTHR21039:SF0">
    <property type="entry name" value="HISTIDINOL-PHOSPHATASE"/>
    <property type="match status" value="1"/>
</dbReference>
<evidence type="ECO:0000256" key="5">
    <source>
        <dbReference type="ARBA" id="ARBA00022801"/>
    </source>
</evidence>
<dbReference type="SUPFAM" id="SSF89550">
    <property type="entry name" value="PHP domain-like"/>
    <property type="match status" value="1"/>
</dbReference>
<protein>
    <recommendedName>
        <fullName evidence="3 8">Histidinol-phosphatase</fullName>
        <shortName evidence="8">HolPase</shortName>
        <ecNumber evidence="3 8">3.1.3.15</ecNumber>
    </recommendedName>
</protein>
<proteinExistence type="inferred from homology"/>
<comment type="caution">
    <text evidence="10">The sequence shown here is derived from an EMBL/GenBank/DDBJ whole genome shotgun (WGS) entry which is preliminary data.</text>
</comment>
<evidence type="ECO:0000256" key="7">
    <source>
        <dbReference type="ARBA" id="ARBA00049158"/>
    </source>
</evidence>
<accession>A0ABT9PC27</accession>
<dbReference type="EMBL" id="JAUSQZ010000001">
    <property type="protein sequence ID" value="MDP9830056.1"/>
    <property type="molecule type" value="Genomic_DNA"/>
</dbReference>
<dbReference type="Pfam" id="PF02811">
    <property type="entry name" value="PHP"/>
    <property type="match status" value="1"/>
</dbReference>
<evidence type="ECO:0000256" key="1">
    <source>
        <dbReference type="ARBA" id="ARBA00004970"/>
    </source>
</evidence>
<dbReference type="PANTHER" id="PTHR21039">
    <property type="entry name" value="HISTIDINOL PHOSPHATASE-RELATED"/>
    <property type="match status" value="1"/>
</dbReference>
<comment type="pathway">
    <text evidence="1 8">Amino-acid biosynthesis; L-histidine biosynthesis; L-histidine from 5-phospho-alpha-D-ribose 1-diphosphate: step 8/9.</text>
</comment>
<dbReference type="InterPro" id="IPR004013">
    <property type="entry name" value="PHP_dom"/>
</dbReference>
<keyword evidence="5 8" id="KW-0378">Hydrolase</keyword>
<evidence type="ECO:0000256" key="2">
    <source>
        <dbReference type="ARBA" id="ARBA00009152"/>
    </source>
</evidence>
<name>A0ABT9PC27_9ACTN</name>
<dbReference type="InterPro" id="IPR016195">
    <property type="entry name" value="Pol/histidinol_Pase-like"/>
</dbReference>
<comment type="similarity">
    <text evidence="2 8">Belongs to the PHP hydrolase family. HisK subfamily.</text>
</comment>
<feature type="domain" description="PHP" evidence="9">
    <location>
        <begin position="9"/>
        <end position="220"/>
    </location>
</feature>
<dbReference type="Gene3D" id="3.20.20.140">
    <property type="entry name" value="Metal-dependent hydrolases"/>
    <property type="match status" value="1"/>
</dbReference>
<comment type="catalytic activity">
    <reaction evidence="7 8">
        <text>L-histidinol phosphate + H2O = L-histidinol + phosphate</text>
        <dbReference type="Rhea" id="RHEA:14465"/>
        <dbReference type="ChEBI" id="CHEBI:15377"/>
        <dbReference type="ChEBI" id="CHEBI:43474"/>
        <dbReference type="ChEBI" id="CHEBI:57699"/>
        <dbReference type="ChEBI" id="CHEBI:57980"/>
        <dbReference type="EC" id="3.1.3.15"/>
    </reaction>
</comment>
<gene>
    <name evidence="10" type="ORF">J2S57_005805</name>
</gene>